<dbReference type="AlphaFoldDB" id="A0A0K1QB18"/>
<keyword evidence="3" id="KW-0808">Transferase</keyword>
<feature type="compositionally biased region" description="Low complexity" evidence="8">
    <location>
        <begin position="213"/>
        <end position="238"/>
    </location>
</feature>
<dbReference type="PATRIC" id="fig|1391654.3.peg.9716"/>
<keyword evidence="6 7" id="KW-0961">Cell wall biogenesis/degradation</keyword>
<dbReference type="KEGG" id="llu:AKJ09_09591"/>
<dbReference type="EMBL" id="CP012333">
    <property type="protein sequence ID" value="AKV02928.1"/>
    <property type="molecule type" value="Genomic_DNA"/>
</dbReference>
<dbReference type="Proteomes" id="UP000064967">
    <property type="component" value="Chromosome"/>
</dbReference>
<feature type="region of interest" description="Disordered" evidence="8">
    <location>
        <begin position="26"/>
        <end position="61"/>
    </location>
</feature>
<dbReference type="GO" id="GO:0008360">
    <property type="term" value="P:regulation of cell shape"/>
    <property type="evidence" value="ECO:0007669"/>
    <property type="project" value="UniProtKB-UniRule"/>
</dbReference>
<comment type="similarity">
    <text evidence="2">Belongs to the YkuD family.</text>
</comment>
<dbReference type="GO" id="GO:0071972">
    <property type="term" value="F:peptidoglycan L,D-transpeptidase activity"/>
    <property type="evidence" value="ECO:0007669"/>
    <property type="project" value="TreeGrafter"/>
</dbReference>
<keyword evidence="9" id="KW-0732">Signal</keyword>
<dbReference type="InterPro" id="IPR050979">
    <property type="entry name" value="LD-transpeptidase"/>
</dbReference>
<keyword evidence="5 7" id="KW-0573">Peptidoglycan synthesis</keyword>
<evidence type="ECO:0000313" key="11">
    <source>
        <dbReference type="EMBL" id="AKV02928.1"/>
    </source>
</evidence>
<dbReference type="PROSITE" id="PS52029">
    <property type="entry name" value="LD_TPASE"/>
    <property type="match status" value="1"/>
</dbReference>
<dbReference type="GO" id="GO:0071555">
    <property type="term" value="P:cell wall organization"/>
    <property type="evidence" value="ECO:0007669"/>
    <property type="project" value="UniProtKB-UniRule"/>
</dbReference>
<protein>
    <recommendedName>
        <fullName evidence="10">L,D-TPase catalytic domain-containing protein</fullName>
    </recommendedName>
</protein>
<evidence type="ECO:0000256" key="4">
    <source>
        <dbReference type="ARBA" id="ARBA00022960"/>
    </source>
</evidence>
<dbReference type="Pfam" id="PF03734">
    <property type="entry name" value="YkuD"/>
    <property type="match status" value="1"/>
</dbReference>
<organism evidence="11 12">
    <name type="scientific">Labilithrix luteola</name>
    <dbReference type="NCBI Taxonomy" id="1391654"/>
    <lineage>
        <taxon>Bacteria</taxon>
        <taxon>Pseudomonadati</taxon>
        <taxon>Myxococcota</taxon>
        <taxon>Polyangia</taxon>
        <taxon>Polyangiales</taxon>
        <taxon>Labilitrichaceae</taxon>
        <taxon>Labilithrix</taxon>
    </lineage>
</organism>
<keyword evidence="12" id="KW-1185">Reference proteome</keyword>
<keyword evidence="4 7" id="KW-0133">Cell shape</keyword>
<reference evidence="11 12" key="1">
    <citation type="submission" date="2015-08" db="EMBL/GenBank/DDBJ databases">
        <authorList>
            <person name="Babu N.S."/>
            <person name="Beckwith C.J."/>
            <person name="Beseler K.G."/>
            <person name="Brison A."/>
            <person name="Carone J.V."/>
            <person name="Caskin T.P."/>
            <person name="Diamond M."/>
            <person name="Durham M.E."/>
            <person name="Foxe J.M."/>
            <person name="Go M."/>
            <person name="Henderson B.A."/>
            <person name="Jones I.B."/>
            <person name="McGettigan J.A."/>
            <person name="Micheletti S.J."/>
            <person name="Nasrallah M.E."/>
            <person name="Ortiz D."/>
            <person name="Piller C.R."/>
            <person name="Privatt S.R."/>
            <person name="Schneider S.L."/>
            <person name="Sharp S."/>
            <person name="Smith T.C."/>
            <person name="Stanton J.D."/>
            <person name="Ullery H.E."/>
            <person name="Wilson R.J."/>
            <person name="Serrano M.G."/>
            <person name="Buck G."/>
            <person name="Lee V."/>
            <person name="Wang Y."/>
            <person name="Carvalho R."/>
            <person name="Voegtly L."/>
            <person name="Shi R."/>
            <person name="Duckworth R."/>
            <person name="Johnson A."/>
            <person name="Loviza R."/>
            <person name="Walstead R."/>
            <person name="Shah Z."/>
            <person name="Kiflezghi M."/>
            <person name="Wade K."/>
            <person name="Ball S.L."/>
            <person name="Bradley K.W."/>
            <person name="Asai D.J."/>
            <person name="Bowman C.A."/>
            <person name="Russell D.A."/>
            <person name="Pope W.H."/>
            <person name="Jacobs-Sera D."/>
            <person name="Hendrix R.W."/>
            <person name="Hatfull G.F."/>
        </authorList>
    </citation>
    <scope>NUCLEOTIDE SEQUENCE [LARGE SCALE GENOMIC DNA]</scope>
    <source>
        <strain evidence="11 12">DSM 27648</strain>
    </source>
</reference>
<evidence type="ECO:0000259" key="10">
    <source>
        <dbReference type="PROSITE" id="PS52029"/>
    </source>
</evidence>
<feature type="chain" id="PRO_5005467174" description="L,D-TPase catalytic domain-containing protein" evidence="9">
    <location>
        <begin position="21"/>
        <end position="578"/>
    </location>
</feature>
<dbReference type="InterPro" id="IPR005490">
    <property type="entry name" value="LD_TPept_cat_dom"/>
</dbReference>
<proteinExistence type="inferred from homology"/>
<evidence type="ECO:0000256" key="8">
    <source>
        <dbReference type="SAM" id="MobiDB-lite"/>
    </source>
</evidence>
<evidence type="ECO:0000256" key="6">
    <source>
        <dbReference type="ARBA" id="ARBA00023316"/>
    </source>
</evidence>
<dbReference type="PANTHER" id="PTHR30582">
    <property type="entry name" value="L,D-TRANSPEPTIDASE"/>
    <property type="match status" value="1"/>
</dbReference>
<dbReference type="CDD" id="cd16913">
    <property type="entry name" value="YkuD_like"/>
    <property type="match status" value="1"/>
</dbReference>
<evidence type="ECO:0000256" key="7">
    <source>
        <dbReference type="PROSITE-ProRule" id="PRU01373"/>
    </source>
</evidence>
<evidence type="ECO:0000256" key="3">
    <source>
        <dbReference type="ARBA" id="ARBA00022679"/>
    </source>
</evidence>
<feature type="region of interest" description="Disordered" evidence="8">
    <location>
        <begin position="197"/>
        <end position="242"/>
    </location>
</feature>
<evidence type="ECO:0000256" key="9">
    <source>
        <dbReference type="SAM" id="SignalP"/>
    </source>
</evidence>
<evidence type="ECO:0000313" key="12">
    <source>
        <dbReference type="Proteomes" id="UP000064967"/>
    </source>
</evidence>
<evidence type="ECO:0000256" key="1">
    <source>
        <dbReference type="ARBA" id="ARBA00004752"/>
    </source>
</evidence>
<dbReference type="PROSITE" id="PS51257">
    <property type="entry name" value="PROKAR_LIPOPROTEIN"/>
    <property type="match status" value="1"/>
</dbReference>
<sequence length="578" mass="62509">MVSRSASVLAVLGIAALLGACVEEKPAPTPTAKTAKSASPPVPTLSSSETQDAGAQTAKQDVKDAGAAPIVDGPLIGALFLQTPVMSDMEWPKEERKPGDRTGSVRLGYIRQGSRVPVIPEPHVKSNCKEGWYELVQGGFVCGKYASLDLNHPRLKLAPHAPTPTSSLPYEYGYNVTNGTPLYRTIPSREDRMKIEPWLAPRKAKPRRDDDAVANSDDLDAGAARSASSSDPSADDGGVPWYLRDYDGGKPQVTLDDLKGEGPVARRMVKGFYLALDHDFSSNGAKWWKTTGGLIAPFERIYVNKSISEFHGVWLDTAEQAPVDPNAANANAANALDGGSSPAPKAIENMCKAGSKAQVGIILHYKAKKYSVSASKKAVTTGDAAPRHTVVRLTGESVNVNGAIYDETDEGWWMKASEGAKTKPTEPPRDLKPGEKWIDVNVTNDTLVAYEGDKAVFATAVSTGKRDDKNPDKDHKTPTGTWRIREKHIAATMDGDVASDGPYSIEDVPWIMYFNGSYALHGAFWHNNFGRKQSHGCVNLAPQDAKALFGWTEPRMPDGWHGVWSTPEKLGTRVVVHE</sequence>
<comment type="pathway">
    <text evidence="1 7">Cell wall biogenesis; peptidoglycan biosynthesis.</text>
</comment>
<feature type="domain" description="L,D-TPase catalytic" evidence="10">
    <location>
        <begin position="436"/>
        <end position="577"/>
    </location>
</feature>
<dbReference type="GO" id="GO:0005576">
    <property type="term" value="C:extracellular region"/>
    <property type="evidence" value="ECO:0007669"/>
    <property type="project" value="TreeGrafter"/>
</dbReference>
<dbReference type="GO" id="GO:0016740">
    <property type="term" value="F:transferase activity"/>
    <property type="evidence" value="ECO:0007669"/>
    <property type="project" value="UniProtKB-KW"/>
</dbReference>
<dbReference type="SUPFAM" id="SSF141523">
    <property type="entry name" value="L,D-transpeptidase catalytic domain-like"/>
    <property type="match status" value="1"/>
</dbReference>
<dbReference type="InterPro" id="IPR038063">
    <property type="entry name" value="Transpep_catalytic_dom"/>
</dbReference>
<evidence type="ECO:0000256" key="2">
    <source>
        <dbReference type="ARBA" id="ARBA00005992"/>
    </source>
</evidence>
<gene>
    <name evidence="11" type="ORF">AKJ09_09591</name>
</gene>
<dbReference type="RefSeq" id="WP_205633956.1">
    <property type="nucleotide sequence ID" value="NZ_CP012333.1"/>
</dbReference>
<evidence type="ECO:0000256" key="5">
    <source>
        <dbReference type="ARBA" id="ARBA00022984"/>
    </source>
</evidence>
<dbReference type="UniPathway" id="UPA00219"/>
<accession>A0A0K1QB18</accession>
<name>A0A0K1QB18_9BACT</name>
<feature type="compositionally biased region" description="Low complexity" evidence="8">
    <location>
        <begin position="30"/>
        <end position="39"/>
    </location>
</feature>
<dbReference type="Gene3D" id="2.40.440.10">
    <property type="entry name" value="L,D-transpeptidase catalytic domain-like"/>
    <property type="match status" value="1"/>
</dbReference>
<feature type="signal peptide" evidence="9">
    <location>
        <begin position="1"/>
        <end position="20"/>
    </location>
</feature>
<feature type="active site" description="Nucleophile" evidence="7">
    <location>
        <position position="537"/>
    </location>
</feature>
<feature type="active site" description="Proton donor/acceptor" evidence="7">
    <location>
        <position position="521"/>
    </location>
</feature>
<dbReference type="STRING" id="1391654.AKJ09_09591"/>
<dbReference type="PANTHER" id="PTHR30582:SF2">
    <property type="entry name" value="L,D-TRANSPEPTIDASE YCIB-RELATED"/>
    <property type="match status" value="1"/>
</dbReference>
<dbReference type="GO" id="GO:0018104">
    <property type="term" value="P:peptidoglycan-protein cross-linking"/>
    <property type="evidence" value="ECO:0007669"/>
    <property type="project" value="TreeGrafter"/>
</dbReference>
<feature type="compositionally biased region" description="Polar residues" evidence="8">
    <location>
        <begin position="44"/>
        <end position="59"/>
    </location>
</feature>